<dbReference type="InterPro" id="IPR031734">
    <property type="entry name" value="MBF2"/>
</dbReference>
<feature type="chain" id="PRO_5016461528" evidence="1">
    <location>
        <begin position="23"/>
        <end position="138"/>
    </location>
</feature>
<evidence type="ECO:0000313" key="2">
    <source>
        <dbReference type="EMBL" id="SSX23024.1"/>
    </source>
</evidence>
<dbReference type="EMBL" id="UFQT01000304">
    <property type="protein sequence ID" value="SSX23024.1"/>
    <property type="molecule type" value="Genomic_DNA"/>
</dbReference>
<name>A0A336LYG2_CULSO</name>
<proteinExistence type="predicted"/>
<evidence type="ECO:0000256" key="1">
    <source>
        <dbReference type="SAM" id="SignalP"/>
    </source>
</evidence>
<feature type="signal peptide" evidence="1">
    <location>
        <begin position="1"/>
        <end position="22"/>
    </location>
</feature>
<sequence>MMTLNNKLMLIFLFCAISVCIAKKYHFNALKDNPNKLKSHVLSSQMKEFTFGSRRSGDSRIYRKTDKVRGSNRGTKIIDVDWDGIEKITQIHLEVTSDNGKVSAKVIKGGVGKDNVRIEVRGRNTKLLEYFVEVYGKP</sequence>
<dbReference type="Pfam" id="PF15868">
    <property type="entry name" value="MBF2"/>
    <property type="match status" value="1"/>
</dbReference>
<protein>
    <submittedName>
        <fullName evidence="2">CSON008074 protein</fullName>
    </submittedName>
</protein>
<keyword evidence="1" id="KW-0732">Signal</keyword>
<dbReference type="AlphaFoldDB" id="A0A336LYG2"/>
<reference evidence="2" key="1">
    <citation type="submission" date="2018-07" db="EMBL/GenBank/DDBJ databases">
        <authorList>
            <person name="Quirk P.G."/>
            <person name="Krulwich T.A."/>
        </authorList>
    </citation>
    <scope>NUCLEOTIDE SEQUENCE</scope>
</reference>
<accession>A0A336LYG2</accession>
<dbReference type="VEuPathDB" id="VectorBase:CSON008074"/>
<organism evidence="2">
    <name type="scientific">Culicoides sonorensis</name>
    <name type="common">Biting midge</name>
    <dbReference type="NCBI Taxonomy" id="179676"/>
    <lineage>
        <taxon>Eukaryota</taxon>
        <taxon>Metazoa</taxon>
        <taxon>Ecdysozoa</taxon>
        <taxon>Arthropoda</taxon>
        <taxon>Hexapoda</taxon>
        <taxon>Insecta</taxon>
        <taxon>Pterygota</taxon>
        <taxon>Neoptera</taxon>
        <taxon>Endopterygota</taxon>
        <taxon>Diptera</taxon>
        <taxon>Nematocera</taxon>
        <taxon>Chironomoidea</taxon>
        <taxon>Ceratopogonidae</taxon>
        <taxon>Ceratopogoninae</taxon>
        <taxon>Culicoides</taxon>
        <taxon>Monoculicoides</taxon>
    </lineage>
</organism>
<gene>
    <name evidence="2" type="primary">CSON008074</name>
</gene>